<feature type="region of interest" description="Disordered" evidence="1">
    <location>
        <begin position="11"/>
        <end position="73"/>
    </location>
</feature>
<comment type="caution">
    <text evidence="2">The sequence shown here is derived from an EMBL/GenBank/DDBJ whole genome shotgun (WGS) entry which is preliminary data.</text>
</comment>
<feature type="region of interest" description="Disordered" evidence="1">
    <location>
        <begin position="176"/>
        <end position="261"/>
    </location>
</feature>
<keyword evidence="3" id="KW-1185">Reference proteome</keyword>
<evidence type="ECO:0000313" key="3">
    <source>
        <dbReference type="Proteomes" id="UP000250321"/>
    </source>
</evidence>
<sequence length="513" mass="54490">MRILQTRFAYARKGGSESSGPKVVVAVDDGSDEDDDAVKTGISAHEQEGLRSMSGTGEDLDEDQYYSRDEDTYPDPDIHLEELETSDVPPGFASSHERHMNLEPVVLTAVDMAYPSSNVGPSLPALVTDTTQTSDKIEGAPQGAEGAPSTPPIDTVANVAPHLPAALTPTLVLPDTAAGTTPNLPAAPTPSLAPPDTAAGTTLDLPAAPTPNLAPLDTAAGTTLNLPAAPTPSLAPPDTAAGTTLNLPAAPTPSLAPPDTDAVTTLDLPAAPSCGDILDEGHQVGDISTKIFVVECLSEKSMSWQDWENSFTAFKAFFDGGVKILQYIDELLPLCYRFDGYATFQGAFVYPETIGALRKFMDKYGCFAEVTGITSSFSRSAAFWALGLVLYGMDTMELMDITDHRLLCWRDAICEAMTLGFPMDFLLNLVRNLARAVFGARAIHSMRSLLGSEEVKTTADALNLKQRELEDKHREFQTLLLAKGVSIDSAKCVAEAAARSSLKASSILFGHSP</sequence>
<dbReference type="OrthoDB" id="997337at2759"/>
<dbReference type="AlphaFoldDB" id="A0A314YGE7"/>
<reference evidence="2 3" key="1">
    <citation type="submission" date="2018-02" db="EMBL/GenBank/DDBJ databases">
        <title>Draft genome of wild Prunus yedoensis var. nudiflora.</title>
        <authorList>
            <person name="Baek S."/>
            <person name="Kim J.-H."/>
            <person name="Choi K."/>
            <person name="Kim G.-B."/>
            <person name="Cho A."/>
            <person name="Jang H."/>
            <person name="Shin C.-H."/>
            <person name="Yu H.-J."/>
            <person name="Mun J.-H."/>
        </authorList>
    </citation>
    <scope>NUCLEOTIDE SEQUENCE [LARGE SCALE GENOMIC DNA]</scope>
    <source>
        <strain evidence="3">cv. Jeju island</strain>
        <tissue evidence="2">Leaf</tissue>
    </source>
</reference>
<dbReference type="EMBL" id="PJQY01000839">
    <property type="protein sequence ID" value="PQQ07625.1"/>
    <property type="molecule type" value="Genomic_DNA"/>
</dbReference>
<feature type="compositionally biased region" description="Low complexity" evidence="1">
    <location>
        <begin position="194"/>
        <end position="228"/>
    </location>
</feature>
<evidence type="ECO:0000256" key="1">
    <source>
        <dbReference type="SAM" id="MobiDB-lite"/>
    </source>
</evidence>
<organism evidence="2 3">
    <name type="scientific">Prunus yedoensis var. nudiflora</name>
    <dbReference type="NCBI Taxonomy" id="2094558"/>
    <lineage>
        <taxon>Eukaryota</taxon>
        <taxon>Viridiplantae</taxon>
        <taxon>Streptophyta</taxon>
        <taxon>Embryophyta</taxon>
        <taxon>Tracheophyta</taxon>
        <taxon>Spermatophyta</taxon>
        <taxon>Magnoliopsida</taxon>
        <taxon>eudicotyledons</taxon>
        <taxon>Gunneridae</taxon>
        <taxon>Pentapetalae</taxon>
        <taxon>rosids</taxon>
        <taxon>fabids</taxon>
        <taxon>Rosales</taxon>
        <taxon>Rosaceae</taxon>
        <taxon>Amygdaloideae</taxon>
        <taxon>Amygdaleae</taxon>
        <taxon>Prunus</taxon>
    </lineage>
</organism>
<accession>A0A314YGE7</accession>
<feature type="compositionally biased region" description="Low complexity" evidence="1">
    <location>
        <begin position="236"/>
        <end position="249"/>
    </location>
</feature>
<dbReference type="Proteomes" id="UP000250321">
    <property type="component" value="Unassembled WGS sequence"/>
</dbReference>
<name>A0A314YGE7_PRUYE</name>
<gene>
    <name evidence="2" type="ORF">Pyn_10135</name>
</gene>
<evidence type="ECO:0000313" key="2">
    <source>
        <dbReference type="EMBL" id="PQQ07625.1"/>
    </source>
</evidence>
<protein>
    <submittedName>
        <fullName evidence="2">Uncharacterized protein</fullName>
    </submittedName>
</protein>
<proteinExistence type="predicted"/>